<accession>A0A2P2QAQ4</accession>
<dbReference type="AlphaFoldDB" id="A0A2P2QAQ4"/>
<protein>
    <submittedName>
        <fullName evidence="1">Uncharacterized protein</fullName>
    </submittedName>
</protein>
<organism evidence="1">
    <name type="scientific">Rhizophora mucronata</name>
    <name type="common">Asiatic mangrove</name>
    <dbReference type="NCBI Taxonomy" id="61149"/>
    <lineage>
        <taxon>Eukaryota</taxon>
        <taxon>Viridiplantae</taxon>
        <taxon>Streptophyta</taxon>
        <taxon>Embryophyta</taxon>
        <taxon>Tracheophyta</taxon>
        <taxon>Spermatophyta</taxon>
        <taxon>Magnoliopsida</taxon>
        <taxon>eudicotyledons</taxon>
        <taxon>Gunneridae</taxon>
        <taxon>Pentapetalae</taxon>
        <taxon>rosids</taxon>
        <taxon>fabids</taxon>
        <taxon>Malpighiales</taxon>
        <taxon>Rhizophoraceae</taxon>
        <taxon>Rhizophora</taxon>
    </lineage>
</organism>
<proteinExistence type="predicted"/>
<dbReference type="EMBL" id="GGEC01083495">
    <property type="protein sequence ID" value="MBX63979.1"/>
    <property type="molecule type" value="Transcribed_RNA"/>
</dbReference>
<sequence>MRKRRKFTREEHHGFRAVKFLGLKFDFPLSPRFFSFSFWSS</sequence>
<name>A0A2P2QAQ4_RHIMU</name>
<reference evidence="1" key="1">
    <citation type="submission" date="2018-02" db="EMBL/GenBank/DDBJ databases">
        <title>Rhizophora mucronata_Transcriptome.</title>
        <authorList>
            <person name="Meera S.P."/>
            <person name="Sreeshan A."/>
            <person name="Augustine A."/>
        </authorList>
    </citation>
    <scope>NUCLEOTIDE SEQUENCE</scope>
    <source>
        <tissue evidence="1">Leaf</tissue>
    </source>
</reference>
<evidence type="ECO:0000313" key="1">
    <source>
        <dbReference type="EMBL" id="MBX63979.1"/>
    </source>
</evidence>